<dbReference type="Gene3D" id="3.30.70.20">
    <property type="match status" value="1"/>
</dbReference>
<dbReference type="HAMAP" id="MF_00916">
    <property type="entry name" value="QueG"/>
    <property type="match status" value="1"/>
</dbReference>
<evidence type="ECO:0000256" key="6">
    <source>
        <dbReference type="ARBA" id="ARBA00023002"/>
    </source>
</evidence>
<comment type="catalytic activity">
    <reaction evidence="9">
        <text>epoxyqueuosine(34) in tRNA + AH2 = queuosine(34) in tRNA + A + H2O</text>
        <dbReference type="Rhea" id="RHEA:32159"/>
        <dbReference type="Rhea" id="RHEA-COMP:18571"/>
        <dbReference type="Rhea" id="RHEA-COMP:18582"/>
        <dbReference type="ChEBI" id="CHEBI:13193"/>
        <dbReference type="ChEBI" id="CHEBI:15377"/>
        <dbReference type="ChEBI" id="CHEBI:17499"/>
        <dbReference type="ChEBI" id="CHEBI:194431"/>
        <dbReference type="ChEBI" id="CHEBI:194443"/>
        <dbReference type="EC" id="1.17.99.6"/>
    </reaction>
</comment>
<feature type="binding site" evidence="9">
    <location>
        <begin position="260"/>
        <end position="261"/>
    </location>
    <ligand>
        <name>cob(II)alamin</name>
        <dbReference type="ChEBI" id="CHEBI:16304"/>
    </ligand>
</feature>
<organism evidence="11 12">
    <name type="scientific">Marinospirillum alkalitolerans</name>
    <dbReference type="NCBI Taxonomy" id="3123374"/>
    <lineage>
        <taxon>Bacteria</taxon>
        <taxon>Pseudomonadati</taxon>
        <taxon>Pseudomonadota</taxon>
        <taxon>Gammaproteobacteria</taxon>
        <taxon>Oceanospirillales</taxon>
        <taxon>Oceanospirillaceae</taxon>
        <taxon>Marinospirillum</taxon>
    </lineage>
</organism>
<keyword evidence="1 9" id="KW-0004">4Fe-4S</keyword>
<comment type="subcellular location">
    <subcellularLocation>
        <location evidence="9">Cytoplasm</location>
    </subcellularLocation>
</comment>
<dbReference type="InterPro" id="IPR013542">
    <property type="entry name" value="QueG_DUF1730"/>
</dbReference>
<feature type="binding site" evidence="9">
    <location>
        <position position="176"/>
    </location>
    <ligand>
        <name>cob(II)alamin</name>
        <dbReference type="ChEBI" id="CHEBI:16304"/>
    </ligand>
</feature>
<dbReference type="RefSeq" id="WP_405336382.1">
    <property type="nucleotide sequence ID" value="NZ_JBANFI010000001.1"/>
</dbReference>
<feature type="binding site" evidence="9">
    <location>
        <position position="260"/>
    </location>
    <ligand>
        <name>[4Fe-4S] cluster</name>
        <dbReference type="ChEBI" id="CHEBI:49883"/>
        <label>2</label>
    </ligand>
</feature>
<comment type="similarity">
    <text evidence="9">Belongs to the QueG family.</text>
</comment>
<evidence type="ECO:0000256" key="1">
    <source>
        <dbReference type="ARBA" id="ARBA00022485"/>
    </source>
</evidence>
<protein>
    <recommendedName>
        <fullName evidence="9">Epoxyqueuosine reductase</fullName>
        <ecNumber evidence="9">1.17.99.6</ecNumber>
    </recommendedName>
    <alternativeName>
        <fullName evidence="9">Queuosine biosynthesis protein QueG</fullName>
    </alternativeName>
</protein>
<gene>
    <name evidence="9 11" type="primary">queG</name>
    <name evidence="11" type="ORF">V6U78_01250</name>
</gene>
<name>A0ABW8PVE8_9GAMM</name>
<feature type="binding site" evidence="9">
    <location>
        <position position="207"/>
    </location>
    <ligand>
        <name>[4Fe-4S] cluster</name>
        <dbReference type="ChEBI" id="CHEBI:49883"/>
        <label>1</label>
    </ligand>
</feature>
<dbReference type="Pfam" id="PF13484">
    <property type="entry name" value="Fer4_16"/>
    <property type="match status" value="1"/>
</dbReference>
<dbReference type="Pfam" id="PF08331">
    <property type="entry name" value="QueG_DUF1730"/>
    <property type="match status" value="1"/>
</dbReference>
<comment type="caution">
    <text evidence="9">Lacks conserved residue(s) required for the propagation of feature annotation.</text>
</comment>
<keyword evidence="9" id="KW-0170">Cobalt</keyword>
<feature type="binding site" evidence="9">
    <location>
        <position position="242"/>
    </location>
    <ligand>
        <name>tRNA</name>
        <dbReference type="ChEBI" id="CHEBI:17843"/>
    </ligand>
</feature>
<comment type="cofactor">
    <cofactor evidence="9">
        <name>[4Fe-4S] cluster</name>
        <dbReference type="ChEBI" id="CHEBI:49883"/>
    </cofactor>
    <text evidence="9">Binds 2 [4Fe-4S] clusters per monomer.</text>
</comment>
<proteinExistence type="inferred from homology"/>
<evidence type="ECO:0000313" key="12">
    <source>
        <dbReference type="Proteomes" id="UP001621714"/>
    </source>
</evidence>
<feature type="binding site" evidence="9">
    <location>
        <position position="152"/>
    </location>
    <ligand>
        <name>cob(II)alamin</name>
        <dbReference type="ChEBI" id="CHEBI:16304"/>
    </ligand>
</feature>
<evidence type="ECO:0000259" key="10">
    <source>
        <dbReference type="PROSITE" id="PS51379"/>
    </source>
</evidence>
<dbReference type="PROSITE" id="PS51379">
    <property type="entry name" value="4FE4S_FER_2"/>
    <property type="match status" value="1"/>
</dbReference>
<feature type="binding site" evidence="9">
    <location>
        <position position="187"/>
    </location>
    <ligand>
        <name>cob(II)alamin</name>
        <dbReference type="ChEBI" id="CHEBI:16304"/>
    </ligand>
</feature>
<comment type="caution">
    <text evidence="11">The sequence shown here is derived from an EMBL/GenBank/DDBJ whole genome shotgun (WGS) entry which is preliminary data.</text>
</comment>
<dbReference type="PANTHER" id="PTHR30002">
    <property type="entry name" value="EPOXYQUEUOSINE REDUCTASE"/>
    <property type="match status" value="1"/>
</dbReference>
<keyword evidence="9" id="KW-0846">Cobalamin</keyword>
<dbReference type="Proteomes" id="UP001621714">
    <property type="component" value="Unassembled WGS sequence"/>
</dbReference>
<keyword evidence="6 9" id="KW-0560">Oxidoreductase</keyword>
<feature type="binding site" evidence="9">
    <location>
        <position position="235"/>
    </location>
    <ligand>
        <name>cob(II)alamin</name>
        <dbReference type="ChEBI" id="CHEBI:16304"/>
    </ligand>
</feature>
<dbReference type="GO" id="GO:0052693">
    <property type="term" value="F:epoxyqueuosine reductase activity"/>
    <property type="evidence" value="ECO:0007669"/>
    <property type="project" value="UniProtKB-EC"/>
</dbReference>
<feature type="domain" description="4Fe-4S ferredoxin-type" evidence="10">
    <location>
        <begin position="198"/>
        <end position="227"/>
    </location>
</feature>
<feature type="binding site" evidence="9">
    <location>
        <position position="213"/>
    </location>
    <ligand>
        <name>[4Fe-4S] cluster</name>
        <dbReference type="ChEBI" id="CHEBI:49883"/>
        <label>1</label>
    </ligand>
</feature>
<evidence type="ECO:0000313" key="11">
    <source>
        <dbReference type="EMBL" id="MFK7159663.1"/>
    </source>
</evidence>
<feature type="binding site" evidence="9">
    <location>
        <position position="173"/>
    </location>
    <ligand>
        <name>cob(II)alamin</name>
        <dbReference type="ChEBI" id="CHEBI:16304"/>
    </ligand>
</feature>
<keyword evidence="4 9" id="KW-0479">Metal-binding</keyword>
<keyword evidence="7 9" id="KW-0408">Iron</keyword>
<keyword evidence="3 9" id="KW-0819">tRNA processing</keyword>
<keyword evidence="8 9" id="KW-0411">Iron-sulfur</keyword>
<feature type="active site" description="Proton donor" evidence="9">
    <location>
        <position position="152"/>
    </location>
</feature>
<comment type="cofactor">
    <cofactor evidence="9">
        <name>cob(II)alamin</name>
        <dbReference type="ChEBI" id="CHEBI:16304"/>
    </cofactor>
</comment>
<evidence type="ECO:0000256" key="4">
    <source>
        <dbReference type="ARBA" id="ARBA00022723"/>
    </source>
</evidence>
<feature type="binding site" evidence="9">
    <location>
        <position position="233"/>
    </location>
    <ligand>
        <name>[4Fe-4S] cluster</name>
        <dbReference type="ChEBI" id="CHEBI:49883"/>
        <label>2</label>
    </ligand>
</feature>
<reference evidence="11 12" key="1">
    <citation type="submission" date="2024-02" db="EMBL/GenBank/DDBJ databases">
        <title>Marinospirillum sp. MEB 164 isolated from Lonar lake sediment.</title>
        <authorList>
            <person name="Joshi A."/>
            <person name="Thite S."/>
        </authorList>
    </citation>
    <scope>NUCLEOTIDE SEQUENCE [LARGE SCALE GENOMIC DNA]</scope>
    <source>
        <strain evidence="11 12">MEB164</strain>
    </source>
</reference>
<dbReference type="EC" id="1.17.99.6" evidence="9"/>
<evidence type="ECO:0000256" key="5">
    <source>
        <dbReference type="ARBA" id="ARBA00022785"/>
    </source>
</evidence>
<dbReference type="PROSITE" id="PS00198">
    <property type="entry name" value="4FE4S_FER_1"/>
    <property type="match status" value="1"/>
</dbReference>
<dbReference type="SUPFAM" id="SSF54862">
    <property type="entry name" value="4Fe-4S ferredoxins"/>
    <property type="match status" value="1"/>
</dbReference>
<evidence type="ECO:0000256" key="2">
    <source>
        <dbReference type="ARBA" id="ARBA00022490"/>
    </source>
</evidence>
<comment type="function">
    <text evidence="9">Catalyzes the conversion of epoxyqueuosine (oQ) to queuosine (Q), which is a hypermodified base found in the wobble positions of tRNA(Asp), tRNA(Asn), tRNA(His) and tRNA(Tyr).</text>
</comment>
<comment type="pathway">
    <text evidence="9">tRNA modification; tRNA-queuosine biosynthesis.</text>
</comment>
<dbReference type="EMBL" id="JBANFI010000001">
    <property type="protein sequence ID" value="MFK7159663.1"/>
    <property type="molecule type" value="Genomic_DNA"/>
</dbReference>
<feature type="binding site" evidence="9">
    <location>
        <position position="263"/>
    </location>
    <ligand>
        <name>[4Fe-4S] cluster</name>
        <dbReference type="ChEBI" id="CHEBI:49883"/>
        <label>2</label>
    </ligand>
</feature>
<dbReference type="InterPro" id="IPR004453">
    <property type="entry name" value="QueG"/>
</dbReference>
<dbReference type="PANTHER" id="PTHR30002:SF4">
    <property type="entry name" value="EPOXYQUEUOSINE REDUCTASE"/>
    <property type="match status" value="1"/>
</dbReference>
<dbReference type="InterPro" id="IPR017900">
    <property type="entry name" value="4Fe4S_Fe_S_CS"/>
</dbReference>
<dbReference type="InterPro" id="IPR017896">
    <property type="entry name" value="4Fe4S_Fe-S-bd"/>
</dbReference>
<accession>A0ABW8PVE8</accession>
<comment type="subunit">
    <text evidence="9">Monomer.</text>
</comment>
<feature type="binding site" evidence="9">
    <location>
        <position position="267"/>
    </location>
    <ligand>
        <name>[4Fe-4S] cluster</name>
        <dbReference type="ChEBI" id="CHEBI:49883"/>
        <label>1</label>
    </ligand>
</feature>
<evidence type="ECO:0000256" key="8">
    <source>
        <dbReference type="ARBA" id="ARBA00023014"/>
    </source>
</evidence>
<feature type="binding site" evidence="9">
    <location>
        <position position="217"/>
    </location>
    <ligand>
        <name>[4Fe-4S] cluster</name>
        <dbReference type="ChEBI" id="CHEBI:49883"/>
        <label>2</label>
    </ligand>
</feature>
<feature type="binding site" evidence="9">
    <location>
        <position position="210"/>
    </location>
    <ligand>
        <name>[4Fe-4S] cluster</name>
        <dbReference type="ChEBI" id="CHEBI:49883"/>
        <label>1</label>
    </ligand>
</feature>
<evidence type="ECO:0000256" key="7">
    <source>
        <dbReference type="ARBA" id="ARBA00023004"/>
    </source>
</evidence>
<keyword evidence="2 9" id="KW-0963">Cytoplasm</keyword>
<feature type="binding site" evidence="9">
    <location>
        <position position="65"/>
    </location>
    <ligand>
        <name>cob(II)alamin</name>
        <dbReference type="ChEBI" id="CHEBI:16304"/>
    </ligand>
</feature>
<evidence type="ECO:0000256" key="9">
    <source>
        <dbReference type="HAMAP-Rule" id="MF_00916"/>
    </source>
</evidence>
<keyword evidence="5 9" id="KW-0671">Queuosine biosynthesis</keyword>
<sequence>MTVSSIDLALAQLSQEVKRLARELGFSACGITGVDLGEHPAYLRAWLAAGYHGEMEWMARHADKRADPQALEPGVLSIISVRMDYLPPETQAMEQLADKNLAYVSRYALGRDYHKLIRKRLAQLAEQVTQLALANPELAAAFPAPLHRAFTDSAPVMERGIAQLAGLGWIGKNCMLITPKAGSWFFLGEIYLGLPLPADTPFSRHHCGACTACHQVCPTQAFVGDGQMDARRCVSYLTIELKGSIPEDLRSGIGNRIYGCDDCQLVCPWNRFAPTTSEADFHPRHALDRASLLTLFAWDEATFLKNTEGSPIRRLGYPRWLRNIAVALGNAPASLEVIAALEHKLASSIGADPLVAEHCQWALDQQQQRLNQT</sequence>
<evidence type="ECO:0000256" key="3">
    <source>
        <dbReference type="ARBA" id="ARBA00022694"/>
    </source>
</evidence>
<dbReference type="NCBIfam" id="TIGR00276">
    <property type="entry name" value="tRNA epoxyqueuosine(34) reductase QueG"/>
    <property type="match status" value="1"/>
</dbReference>
<keyword evidence="12" id="KW-1185">Reference proteome</keyword>